<dbReference type="GO" id="GO:0005524">
    <property type="term" value="F:ATP binding"/>
    <property type="evidence" value="ECO:0007669"/>
    <property type="project" value="InterPro"/>
</dbReference>
<accession>A0A103XRQ5</accession>
<evidence type="ECO:0000256" key="10">
    <source>
        <dbReference type="RuleBase" id="RU003330"/>
    </source>
</evidence>
<dbReference type="EMBL" id="LEKV01004379">
    <property type="protein sequence ID" value="KVH95668.1"/>
    <property type="molecule type" value="Genomic_DNA"/>
</dbReference>
<dbReference type="AlphaFoldDB" id="A0A103XRQ5"/>
<keyword evidence="7" id="KW-0547">Nucleotide-binding</keyword>
<evidence type="ECO:0000256" key="4">
    <source>
        <dbReference type="ARBA" id="ARBA00011245"/>
    </source>
</evidence>
<evidence type="ECO:0000313" key="12">
    <source>
        <dbReference type="Proteomes" id="UP000243975"/>
    </source>
</evidence>
<organism evidence="11 12">
    <name type="scientific">Cynara cardunculus var. scolymus</name>
    <name type="common">Globe artichoke</name>
    <name type="synonym">Cynara scolymus</name>
    <dbReference type="NCBI Taxonomy" id="59895"/>
    <lineage>
        <taxon>Eukaryota</taxon>
        <taxon>Viridiplantae</taxon>
        <taxon>Streptophyta</taxon>
        <taxon>Embryophyta</taxon>
        <taxon>Tracheophyta</taxon>
        <taxon>Spermatophyta</taxon>
        <taxon>Magnoliopsida</taxon>
        <taxon>eudicotyledons</taxon>
        <taxon>Gunneridae</taxon>
        <taxon>Pentapetalae</taxon>
        <taxon>asterids</taxon>
        <taxon>campanulids</taxon>
        <taxon>Asterales</taxon>
        <taxon>Asteraceae</taxon>
        <taxon>Carduoideae</taxon>
        <taxon>Cardueae</taxon>
        <taxon>Carduinae</taxon>
        <taxon>Cynara</taxon>
    </lineage>
</organism>
<dbReference type="InterPro" id="IPR033690">
    <property type="entry name" value="Adenylat_kinase_CS"/>
</dbReference>
<sequence length="418" mass="46069">MATSSTSLEDVPSLDIMTELLRRFKCSSKPDKRLILIGPPGSGKGTQSPIIKDEYCLCHLATGDMLRAAVAAKTPLGIKAKETMEKGELVSDDLVVGIIDEAMKKPSCQKGFILDGFPRTVAQAEKLDEMLEKQRTKIDKVLDFAIDDSILEERITGRWIHASSGRTYHTNFALVTGEPLMQRKDDTAEVLKSRLQAFHRQTEPVIDYYKKKGVVAKLHAENPPKEVTVEISRKKSAIAGNDHDEIIVDAAMIKAPQMVTSATAFPTLDGFGKSPVEMASNNTFLVNAPSLDIMTEFKCSSKPHKRIIFIGPPGSGKGTQSLIIKEKYGLCHLATGDILRAVVAAKTPLGIKIKENMEKPLIQRKDDTAEVLKLRLEVFHRQTEPVIEYYKKKGVVAKIPAENPPNEVTAEVLKVLLS</sequence>
<evidence type="ECO:0000256" key="5">
    <source>
        <dbReference type="ARBA" id="ARBA00012955"/>
    </source>
</evidence>
<evidence type="ECO:0000256" key="7">
    <source>
        <dbReference type="ARBA" id="ARBA00022741"/>
    </source>
</evidence>
<dbReference type="FunFam" id="3.40.50.300:FF:000106">
    <property type="entry name" value="Adenylate kinase mitochondrial"/>
    <property type="match status" value="1"/>
</dbReference>
<comment type="caution">
    <text evidence="11">The sequence shown here is derived from an EMBL/GenBank/DDBJ whole genome shotgun (WGS) entry which is preliminary data.</text>
</comment>
<dbReference type="PRINTS" id="PR00094">
    <property type="entry name" value="ADENYLTKNASE"/>
</dbReference>
<dbReference type="InterPro" id="IPR027417">
    <property type="entry name" value="P-loop_NTPase"/>
</dbReference>
<dbReference type="STRING" id="59895.A0A103XRQ5"/>
<dbReference type="CDD" id="cd01428">
    <property type="entry name" value="ADK"/>
    <property type="match status" value="2"/>
</dbReference>
<evidence type="ECO:0000256" key="3">
    <source>
        <dbReference type="ARBA" id="ARBA00007220"/>
    </source>
</evidence>
<protein>
    <recommendedName>
        <fullName evidence="5">adenylate kinase</fullName>
        <ecNumber evidence="5">2.7.4.3</ecNumber>
    </recommendedName>
    <alternativeName>
        <fullName evidence="9">ATP:AMP phosphotransferase</fullName>
    </alternativeName>
</protein>
<evidence type="ECO:0000256" key="2">
    <source>
        <dbReference type="ARBA" id="ARBA00003053"/>
    </source>
</evidence>
<comment type="function">
    <text evidence="2">Catalyzes the reversible transfer of the terminal phosphate group between ATP and AMP. Plays an important role in cellular energy homeostasis and in adenine nucleotide metabolism.</text>
</comment>
<dbReference type="Gramene" id="KVH95668">
    <property type="protein sequence ID" value="KVH95668"/>
    <property type="gene ID" value="Ccrd_002241"/>
</dbReference>
<gene>
    <name evidence="11" type="ORF">Ccrd_002241</name>
</gene>
<dbReference type="NCBIfam" id="NF001381">
    <property type="entry name" value="PRK00279.1-3"/>
    <property type="match status" value="1"/>
</dbReference>
<dbReference type="NCBIfam" id="TIGR01351">
    <property type="entry name" value="adk"/>
    <property type="match status" value="1"/>
</dbReference>
<dbReference type="Proteomes" id="UP000243975">
    <property type="component" value="Unassembled WGS sequence"/>
</dbReference>
<reference evidence="11 12" key="1">
    <citation type="journal article" date="2016" name="Sci. Rep.">
        <title>The genome sequence of the outbreeding globe artichoke constructed de novo incorporating a phase-aware low-pass sequencing strategy of F1 progeny.</title>
        <authorList>
            <person name="Scaglione D."/>
            <person name="Reyes-Chin-Wo S."/>
            <person name="Acquadro A."/>
            <person name="Froenicke L."/>
            <person name="Portis E."/>
            <person name="Beitel C."/>
            <person name="Tirone M."/>
            <person name="Mauro R."/>
            <person name="Lo Monaco A."/>
            <person name="Mauromicale G."/>
            <person name="Faccioli P."/>
            <person name="Cattivelli L."/>
            <person name="Rieseberg L."/>
            <person name="Michelmore R."/>
            <person name="Lanteri S."/>
        </authorList>
    </citation>
    <scope>NUCLEOTIDE SEQUENCE [LARGE SCALE GENOMIC DNA]</scope>
    <source>
        <strain evidence="11">2C</strain>
    </source>
</reference>
<dbReference type="GO" id="GO:0004017">
    <property type="term" value="F:AMP kinase activity"/>
    <property type="evidence" value="ECO:0007669"/>
    <property type="project" value="UniProtKB-EC"/>
</dbReference>
<keyword evidence="6 10" id="KW-0808">Transferase</keyword>
<dbReference type="SUPFAM" id="SSF52540">
    <property type="entry name" value="P-loop containing nucleoside triphosphate hydrolases"/>
    <property type="match status" value="2"/>
</dbReference>
<dbReference type="EC" id="2.7.4.3" evidence="5"/>
<comment type="subunit">
    <text evidence="4">Monomer.</text>
</comment>
<name>A0A103XRQ5_CYNCS</name>
<evidence type="ECO:0000256" key="8">
    <source>
        <dbReference type="ARBA" id="ARBA00022777"/>
    </source>
</evidence>
<keyword evidence="12" id="KW-1185">Reference proteome</keyword>
<evidence type="ECO:0000256" key="6">
    <source>
        <dbReference type="ARBA" id="ARBA00022679"/>
    </source>
</evidence>
<evidence type="ECO:0000313" key="11">
    <source>
        <dbReference type="EMBL" id="KVH95668.1"/>
    </source>
</evidence>
<proteinExistence type="inferred from homology"/>
<dbReference type="InterPro" id="IPR000850">
    <property type="entry name" value="Adenylat/UMP-CMP_kin"/>
</dbReference>
<dbReference type="Gene3D" id="3.40.50.300">
    <property type="entry name" value="P-loop containing nucleotide triphosphate hydrolases"/>
    <property type="match status" value="3"/>
</dbReference>
<dbReference type="HAMAP" id="MF_00235">
    <property type="entry name" value="Adenylate_kinase_Adk"/>
    <property type="match status" value="2"/>
</dbReference>
<dbReference type="PANTHER" id="PTHR23359">
    <property type="entry name" value="NUCLEOTIDE KINASE"/>
    <property type="match status" value="1"/>
</dbReference>
<dbReference type="InterPro" id="IPR006259">
    <property type="entry name" value="Adenyl_kin_sub"/>
</dbReference>
<comment type="catalytic activity">
    <reaction evidence="1">
        <text>AMP + ATP = 2 ADP</text>
        <dbReference type="Rhea" id="RHEA:12973"/>
        <dbReference type="ChEBI" id="CHEBI:30616"/>
        <dbReference type="ChEBI" id="CHEBI:456215"/>
        <dbReference type="ChEBI" id="CHEBI:456216"/>
        <dbReference type="EC" id="2.7.4.3"/>
    </reaction>
</comment>
<dbReference type="PROSITE" id="PS00113">
    <property type="entry name" value="ADENYLATE_KINASE"/>
    <property type="match status" value="1"/>
</dbReference>
<dbReference type="Pfam" id="PF00406">
    <property type="entry name" value="ADK"/>
    <property type="match status" value="2"/>
</dbReference>
<keyword evidence="8 10" id="KW-0418">Kinase</keyword>
<evidence type="ECO:0000256" key="1">
    <source>
        <dbReference type="ARBA" id="ARBA00000582"/>
    </source>
</evidence>
<evidence type="ECO:0000256" key="9">
    <source>
        <dbReference type="ARBA" id="ARBA00031517"/>
    </source>
</evidence>
<comment type="similarity">
    <text evidence="3 10">Belongs to the adenylate kinase family.</text>
</comment>